<feature type="transmembrane region" description="Helical" evidence="1">
    <location>
        <begin position="459"/>
        <end position="478"/>
    </location>
</feature>
<comment type="caution">
    <text evidence="4">The sequence shown here is derived from an EMBL/GenBank/DDBJ whole genome shotgun (WGS) entry which is preliminary data.</text>
</comment>
<dbReference type="PROSITE" id="PS50202">
    <property type="entry name" value="MSP"/>
    <property type="match status" value="1"/>
</dbReference>
<dbReference type="CDD" id="cd00170">
    <property type="entry name" value="SEC14"/>
    <property type="match status" value="1"/>
</dbReference>
<name>A0A2J7RP83_9NEOP</name>
<proteinExistence type="predicted"/>
<dbReference type="Gene3D" id="2.60.40.10">
    <property type="entry name" value="Immunoglobulins"/>
    <property type="match status" value="1"/>
</dbReference>
<reference evidence="4 5" key="1">
    <citation type="submission" date="2017-12" db="EMBL/GenBank/DDBJ databases">
        <title>Hemimetabolous genomes reveal molecular basis of termite eusociality.</title>
        <authorList>
            <person name="Harrison M.C."/>
            <person name="Jongepier E."/>
            <person name="Robertson H.M."/>
            <person name="Arning N."/>
            <person name="Bitard-Feildel T."/>
            <person name="Chao H."/>
            <person name="Childers C.P."/>
            <person name="Dinh H."/>
            <person name="Doddapaneni H."/>
            <person name="Dugan S."/>
            <person name="Gowin J."/>
            <person name="Greiner C."/>
            <person name="Han Y."/>
            <person name="Hu H."/>
            <person name="Hughes D.S.T."/>
            <person name="Huylmans A.-K."/>
            <person name="Kemena C."/>
            <person name="Kremer L.P.M."/>
            <person name="Lee S.L."/>
            <person name="Lopez-Ezquerra A."/>
            <person name="Mallet L."/>
            <person name="Monroy-Kuhn J.M."/>
            <person name="Moser A."/>
            <person name="Murali S.C."/>
            <person name="Muzny D.M."/>
            <person name="Otani S."/>
            <person name="Piulachs M.-D."/>
            <person name="Poelchau M."/>
            <person name="Qu J."/>
            <person name="Schaub F."/>
            <person name="Wada-Katsumata A."/>
            <person name="Worley K.C."/>
            <person name="Xie Q."/>
            <person name="Ylla G."/>
            <person name="Poulsen M."/>
            <person name="Gibbs R.A."/>
            <person name="Schal C."/>
            <person name="Richards S."/>
            <person name="Belles X."/>
            <person name="Korb J."/>
            <person name="Bornberg-Bauer E."/>
        </authorList>
    </citation>
    <scope>NUCLEOTIDE SEQUENCE [LARGE SCALE GENOMIC DNA]</scope>
    <source>
        <tissue evidence="4">Whole body</tissue>
    </source>
</reference>
<dbReference type="PANTHER" id="PTHR46384:SF1">
    <property type="entry name" value="MOTILE SPERM DOMAIN-CONTAINING PROTEIN 2"/>
    <property type="match status" value="1"/>
</dbReference>
<dbReference type="SUPFAM" id="SSF46938">
    <property type="entry name" value="CRAL/TRIO N-terminal domain"/>
    <property type="match status" value="1"/>
</dbReference>
<organism evidence="4 5">
    <name type="scientific">Cryptotermes secundus</name>
    <dbReference type="NCBI Taxonomy" id="105785"/>
    <lineage>
        <taxon>Eukaryota</taxon>
        <taxon>Metazoa</taxon>
        <taxon>Ecdysozoa</taxon>
        <taxon>Arthropoda</taxon>
        <taxon>Hexapoda</taxon>
        <taxon>Insecta</taxon>
        <taxon>Pterygota</taxon>
        <taxon>Neoptera</taxon>
        <taxon>Polyneoptera</taxon>
        <taxon>Dictyoptera</taxon>
        <taxon>Blattodea</taxon>
        <taxon>Blattoidea</taxon>
        <taxon>Termitoidae</taxon>
        <taxon>Kalotermitidae</taxon>
        <taxon>Cryptotermitinae</taxon>
        <taxon>Cryptotermes</taxon>
    </lineage>
</organism>
<dbReference type="OrthoDB" id="75724at2759"/>
<dbReference type="SUPFAM" id="SSF49354">
    <property type="entry name" value="PapD-like"/>
    <property type="match status" value="1"/>
</dbReference>
<sequence>MEPTVQQVEDLRTRFLQKLENEGTSDPEGFHPVDLARVKNSDDWLKRFLLHSELDMQLALQLLWDTCEWRKKFGTNEISENNVKIEYLQDGSLFAHNKDKDGKFLLIFKSKKHVKGQRDMEELKRCVVYWFERLERLGNGNQISIFFDMADSGMSNMDMEFIKYLISLFKMYYPDFLNYILVFEMPWILNAAFKIIKSWLPAKAVQKIKFVNKSNLKEYVDPDQALKCWGGLDDYIFTFVPEQRSTVPNDRFDDSKKKVHFADGSPSVEPYPSSFGEAATRSDGSALQNSSLIIHPPDVICFSQKYDELTGTVTLTNNGDKIISYKIKTTSPEKFRVRPSTGILVPAASVTISVVLQPDFQIPALSRDKFLVMNFPVDSADMTTQELAEIWKQTSGKAVEQRRLRCSLSAPGVIKNGNVCGSANSVDADHQVAQLISEVSRLTECQSKLHLEIRRTQKLQWLTIIITLLVGVVLIHFFTEDSHDFSGHVCFPEE</sequence>
<keyword evidence="1" id="KW-1133">Transmembrane helix</keyword>
<dbReference type="STRING" id="105785.A0A2J7RP83"/>
<gene>
    <name evidence="4" type="ORF">B7P43_G01274</name>
</gene>
<evidence type="ECO:0000313" key="4">
    <source>
        <dbReference type="EMBL" id="PNF42647.1"/>
    </source>
</evidence>
<keyword evidence="1" id="KW-0812">Transmembrane</keyword>
<dbReference type="InterPro" id="IPR053012">
    <property type="entry name" value="ER-organelle_contact"/>
</dbReference>
<feature type="domain" description="CRAL-TRIO" evidence="2">
    <location>
        <begin position="81"/>
        <end position="237"/>
    </location>
</feature>
<dbReference type="EMBL" id="NEVH01002140">
    <property type="protein sequence ID" value="PNF42646.1"/>
    <property type="molecule type" value="Genomic_DNA"/>
</dbReference>
<dbReference type="PANTHER" id="PTHR46384">
    <property type="entry name" value="MOTILE SPERM DOMAIN-CONTAINING PROTEIN 2"/>
    <property type="match status" value="1"/>
</dbReference>
<evidence type="ECO:0008006" key="6">
    <source>
        <dbReference type="Google" id="ProtNLM"/>
    </source>
</evidence>
<dbReference type="GO" id="GO:0012505">
    <property type="term" value="C:endomembrane system"/>
    <property type="evidence" value="ECO:0007669"/>
    <property type="project" value="TreeGrafter"/>
</dbReference>
<evidence type="ECO:0000256" key="1">
    <source>
        <dbReference type="SAM" id="Phobius"/>
    </source>
</evidence>
<keyword evidence="5" id="KW-1185">Reference proteome</keyword>
<dbReference type="GO" id="GO:0140284">
    <property type="term" value="C:endoplasmic reticulum-endosome membrane contact site"/>
    <property type="evidence" value="ECO:0007669"/>
    <property type="project" value="TreeGrafter"/>
</dbReference>
<feature type="domain" description="MSP" evidence="3">
    <location>
        <begin position="291"/>
        <end position="409"/>
    </location>
</feature>
<accession>A0A2J7RP83</accession>
<dbReference type="InterPro" id="IPR013783">
    <property type="entry name" value="Ig-like_fold"/>
</dbReference>
<protein>
    <recommendedName>
        <fullName evidence="6">Motile sperm domain-containing protein 2</fullName>
    </recommendedName>
</protein>
<dbReference type="SUPFAM" id="SSF52087">
    <property type="entry name" value="CRAL/TRIO domain"/>
    <property type="match status" value="1"/>
</dbReference>
<dbReference type="InterPro" id="IPR036865">
    <property type="entry name" value="CRAL-TRIO_dom_sf"/>
</dbReference>
<evidence type="ECO:0000259" key="3">
    <source>
        <dbReference type="PROSITE" id="PS50202"/>
    </source>
</evidence>
<evidence type="ECO:0000313" key="5">
    <source>
        <dbReference type="Proteomes" id="UP000235965"/>
    </source>
</evidence>
<dbReference type="InterPro" id="IPR036273">
    <property type="entry name" value="CRAL/TRIO_N_dom_sf"/>
</dbReference>
<dbReference type="SMART" id="SM00516">
    <property type="entry name" value="SEC14"/>
    <property type="match status" value="1"/>
</dbReference>
<dbReference type="EMBL" id="NEVH01002140">
    <property type="protein sequence ID" value="PNF42647.1"/>
    <property type="molecule type" value="Genomic_DNA"/>
</dbReference>
<dbReference type="FunCoup" id="A0A2J7RP83">
    <property type="interactions" value="1066"/>
</dbReference>
<dbReference type="PROSITE" id="PS50191">
    <property type="entry name" value="CRAL_TRIO"/>
    <property type="match status" value="1"/>
</dbReference>
<dbReference type="Pfam" id="PF00650">
    <property type="entry name" value="CRAL_TRIO"/>
    <property type="match status" value="1"/>
</dbReference>
<dbReference type="Proteomes" id="UP000235965">
    <property type="component" value="Unassembled WGS sequence"/>
</dbReference>
<dbReference type="AlphaFoldDB" id="A0A2J7RP83"/>
<evidence type="ECO:0000259" key="2">
    <source>
        <dbReference type="PROSITE" id="PS50191"/>
    </source>
</evidence>
<dbReference type="Gene3D" id="3.40.525.10">
    <property type="entry name" value="CRAL-TRIO lipid binding domain"/>
    <property type="match status" value="1"/>
</dbReference>
<dbReference type="Pfam" id="PF00635">
    <property type="entry name" value="Motile_Sperm"/>
    <property type="match status" value="1"/>
</dbReference>
<dbReference type="InterPro" id="IPR001251">
    <property type="entry name" value="CRAL-TRIO_dom"/>
</dbReference>
<dbReference type="EMBL" id="NEVH01002140">
    <property type="protein sequence ID" value="PNF42648.1"/>
    <property type="molecule type" value="Genomic_DNA"/>
</dbReference>
<dbReference type="InParanoid" id="A0A2J7RP83"/>
<dbReference type="InterPro" id="IPR000535">
    <property type="entry name" value="MSP_dom"/>
</dbReference>
<dbReference type="InterPro" id="IPR008962">
    <property type="entry name" value="PapD-like_sf"/>
</dbReference>
<keyword evidence="1" id="KW-0472">Membrane</keyword>